<feature type="domain" description="HTH iclR-type" evidence="4">
    <location>
        <begin position="17"/>
        <end position="78"/>
    </location>
</feature>
<dbReference type="EMBL" id="CP047156">
    <property type="protein sequence ID" value="QHC01083.1"/>
    <property type="molecule type" value="Genomic_DNA"/>
</dbReference>
<dbReference type="GO" id="GO:0045892">
    <property type="term" value="P:negative regulation of DNA-templated transcription"/>
    <property type="evidence" value="ECO:0007669"/>
    <property type="project" value="TreeGrafter"/>
</dbReference>
<dbReference type="OrthoDB" id="4068713at2"/>
<protein>
    <submittedName>
        <fullName evidence="6">Helix-turn-helix domain-containing protein</fullName>
    </submittedName>
</protein>
<evidence type="ECO:0000313" key="7">
    <source>
        <dbReference type="Proteomes" id="UP000463857"/>
    </source>
</evidence>
<keyword evidence="2" id="KW-0238">DNA-binding</keyword>
<dbReference type="SUPFAM" id="SSF55781">
    <property type="entry name" value="GAF domain-like"/>
    <property type="match status" value="1"/>
</dbReference>
<dbReference type="PANTHER" id="PTHR30136:SF24">
    <property type="entry name" value="HTH-TYPE TRANSCRIPTIONAL REPRESSOR ALLR"/>
    <property type="match status" value="1"/>
</dbReference>
<dbReference type="AlphaFoldDB" id="A0A7L4YQ84"/>
<dbReference type="GO" id="GO:0003700">
    <property type="term" value="F:DNA-binding transcription factor activity"/>
    <property type="evidence" value="ECO:0007669"/>
    <property type="project" value="TreeGrafter"/>
</dbReference>
<dbReference type="SUPFAM" id="SSF46785">
    <property type="entry name" value="Winged helix' DNA-binding domain"/>
    <property type="match status" value="1"/>
</dbReference>
<dbReference type="InterPro" id="IPR014757">
    <property type="entry name" value="Tscrpt_reg_IclR_C"/>
</dbReference>
<dbReference type="PROSITE" id="PS51078">
    <property type="entry name" value="ICLR_ED"/>
    <property type="match status" value="1"/>
</dbReference>
<organism evidence="6 7">
    <name type="scientific">Epidermidibacterium keratini</name>
    <dbReference type="NCBI Taxonomy" id="1891644"/>
    <lineage>
        <taxon>Bacteria</taxon>
        <taxon>Bacillati</taxon>
        <taxon>Actinomycetota</taxon>
        <taxon>Actinomycetes</taxon>
        <taxon>Sporichthyales</taxon>
        <taxon>Sporichthyaceae</taxon>
        <taxon>Epidermidibacterium</taxon>
    </lineage>
</organism>
<dbReference type="Proteomes" id="UP000463857">
    <property type="component" value="Chromosome"/>
</dbReference>
<dbReference type="PANTHER" id="PTHR30136">
    <property type="entry name" value="HELIX-TURN-HELIX TRANSCRIPTIONAL REGULATOR, ICLR FAMILY"/>
    <property type="match status" value="1"/>
</dbReference>
<accession>A0A7L4YQ84</accession>
<name>A0A7L4YQ84_9ACTN</name>
<gene>
    <name evidence="6" type="ORF">EK0264_12810</name>
</gene>
<dbReference type="InterPro" id="IPR005471">
    <property type="entry name" value="Tscrpt_reg_IclR_N"/>
</dbReference>
<dbReference type="InterPro" id="IPR029016">
    <property type="entry name" value="GAF-like_dom_sf"/>
</dbReference>
<dbReference type="Gene3D" id="1.10.10.10">
    <property type="entry name" value="Winged helix-like DNA-binding domain superfamily/Winged helix DNA-binding domain"/>
    <property type="match status" value="1"/>
</dbReference>
<dbReference type="Pfam" id="PF01614">
    <property type="entry name" value="IclR_C"/>
    <property type="match status" value="1"/>
</dbReference>
<evidence type="ECO:0000256" key="2">
    <source>
        <dbReference type="ARBA" id="ARBA00023125"/>
    </source>
</evidence>
<dbReference type="InterPro" id="IPR036388">
    <property type="entry name" value="WH-like_DNA-bd_sf"/>
</dbReference>
<evidence type="ECO:0000256" key="1">
    <source>
        <dbReference type="ARBA" id="ARBA00023015"/>
    </source>
</evidence>
<dbReference type="InterPro" id="IPR050707">
    <property type="entry name" value="HTH_MetabolicPath_Reg"/>
</dbReference>
<dbReference type="InParanoid" id="A0A7L4YQ84"/>
<proteinExistence type="predicted"/>
<dbReference type="PROSITE" id="PS51077">
    <property type="entry name" value="HTH_ICLR"/>
    <property type="match status" value="1"/>
</dbReference>
<evidence type="ECO:0000256" key="3">
    <source>
        <dbReference type="ARBA" id="ARBA00023163"/>
    </source>
</evidence>
<dbReference type="Pfam" id="PF09339">
    <property type="entry name" value="HTH_IclR"/>
    <property type="match status" value="1"/>
</dbReference>
<evidence type="ECO:0000259" key="4">
    <source>
        <dbReference type="PROSITE" id="PS51077"/>
    </source>
</evidence>
<dbReference type="Gene3D" id="3.30.450.40">
    <property type="match status" value="1"/>
</dbReference>
<dbReference type="InterPro" id="IPR036390">
    <property type="entry name" value="WH_DNA-bd_sf"/>
</dbReference>
<keyword evidence="7" id="KW-1185">Reference proteome</keyword>
<keyword evidence="1" id="KW-0805">Transcription regulation</keyword>
<keyword evidence="3" id="KW-0804">Transcription</keyword>
<feature type="domain" description="IclR-ED" evidence="5">
    <location>
        <begin position="79"/>
        <end position="261"/>
    </location>
</feature>
<dbReference type="GO" id="GO:0003677">
    <property type="term" value="F:DNA binding"/>
    <property type="evidence" value="ECO:0007669"/>
    <property type="project" value="UniProtKB-KW"/>
</dbReference>
<dbReference type="RefSeq" id="WP_159546205.1">
    <property type="nucleotide sequence ID" value="NZ_CP047156.1"/>
</dbReference>
<evidence type="ECO:0000313" key="6">
    <source>
        <dbReference type="EMBL" id="QHC01083.1"/>
    </source>
</evidence>
<evidence type="ECO:0000259" key="5">
    <source>
        <dbReference type="PROSITE" id="PS51078"/>
    </source>
</evidence>
<dbReference type="KEGG" id="eke:EK0264_12810"/>
<sequence length="269" mass="28786">MTGRRPAERAGEPAAGEPLLRRFVRIFEAFTEKDTVLSVSEIARRSGLHLATASRLIGQLVDEGLLARDGDGGVQIGLRIWELAARAQPALSLRDAALPFMQVLHAGIAQHTQLGVLDGNEVVFLERLSSPGATVNFTRVATRLPLTLSSSGLVLLAHGGSELLAQVLAQPLPARTAHSIADPQKLRSFLDNVRREGYAFCPGFLHEDTTGMAAPLRNRAGHVVGALSIVVPNDHRARSALRPLLESAHQASAVLSASPARPRPNQEQS</sequence>
<reference evidence="6 7" key="1">
    <citation type="journal article" date="2018" name="Int. J. Syst. Evol. Microbiol.">
        <title>Epidermidibacterium keratini gen. nov., sp. nov., a member of the family Sporichthyaceae, isolated from keratin epidermis.</title>
        <authorList>
            <person name="Lee D.G."/>
            <person name="Trujillo M.E."/>
            <person name="Kang S."/>
            <person name="Nam J.J."/>
            <person name="Kim Y.J."/>
        </authorList>
    </citation>
    <scope>NUCLEOTIDE SEQUENCE [LARGE SCALE GENOMIC DNA]</scope>
    <source>
        <strain evidence="6 7">EPI-7</strain>
    </source>
</reference>
<dbReference type="SMART" id="SM00346">
    <property type="entry name" value="HTH_ICLR"/>
    <property type="match status" value="1"/>
</dbReference>